<sequence>MNGRLQRWQLLLRLLLALAIAVAGWRAGSPGLGLLLAALLFWFHGLVMLGMFLSLLRINRGANGIVSLLRAWARELWVCERVFGWQQPFAEHREPDFVPAHGERRGVLLLHGYTCNRGLWNGWMRRLRQRGHPFIALSLEPAFGSIDAYVEAIEAAVQRLTASSGRPPLIVAHSMGGLAARAWWRRHGAPGRVQRVLTLGSPHGGTLTARFSPALNARQMRPGSAWLAELAGSEARAPGAGFDCYYSAADQIVCPAPTAVLDGSRAVALAGVGHLALVFERRVFEDVLRLLD</sequence>
<keyword evidence="1" id="KW-1133">Transmembrane helix</keyword>
<organism evidence="3 4">
    <name type="scientific">Roseateles violae</name>
    <dbReference type="NCBI Taxonomy" id="3058042"/>
    <lineage>
        <taxon>Bacteria</taxon>
        <taxon>Pseudomonadati</taxon>
        <taxon>Pseudomonadota</taxon>
        <taxon>Betaproteobacteria</taxon>
        <taxon>Burkholderiales</taxon>
        <taxon>Sphaerotilaceae</taxon>
        <taxon>Roseateles</taxon>
    </lineage>
</organism>
<name>A0ABT8DYM9_9BURK</name>
<proteinExistence type="predicted"/>
<evidence type="ECO:0000259" key="2">
    <source>
        <dbReference type="Pfam" id="PF00561"/>
    </source>
</evidence>
<reference evidence="3 4" key="1">
    <citation type="submission" date="2023-06" db="EMBL/GenBank/DDBJ databases">
        <title>Pelomonas sp. PFR6 16S ribosomal RNA gene Genome sequencing and assembly.</title>
        <authorList>
            <person name="Woo H."/>
        </authorList>
    </citation>
    <scope>NUCLEOTIDE SEQUENCE [LARGE SCALE GENOMIC DNA]</scope>
    <source>
        <strain evidence="3 4">PFR6</strain>
    </source>
</reference>
<dbReference type="RefSeq" id="WP_290360986.1">
    <property type="nucleotide sequence ID" value="NZ_JAUHHC010000005.1"/>
</dbReference>
<evidence type="ECO:0000313" key="3">
    <source>
        <dbReference type="EMBL" id="MDN3922695.1"/>
    </source>
</evidence>
<keyword evidence="4" id="KW-1185">Reference proteome</keyword>
<dbReference type="SUPFAM" id="SSF53474">
    <property type="entry name" value="alpha/beta-Hydrolases"/>
    <property type="match status" value="1"/>
</dbReference>
<dbReference type="InterPro" id="IPR000073">
    <property type="entry name" value="AB_hydrolase_1"/>
</dbReference>
<accession>A0ABT8DYM9</accession>
<dbReference type="Pfam" id="PF00561">
    <property type="entry name" value="Abhydrolase_1"/>
    <property type="match status" value="1"/>
</dbReference>
<keyword evidence="1" id="KW-0812">Transmembrane</keyword>
<keyword evidence="1" id="KW-0472">Membrane</keyword>
<dbReference type="GO" id="GO:0016787">
    <property type="term" value="F:hydrolase activity"/>
    <property type="evidence" value="ECO:0007669"/>
    <property type="project" value="UniProtKB-KW"/>
</dbReference>
<dbReference type="InterPro" id="IPR029058">
    <property type="entry name" value="AB_hydrolase_fold"/>
</dbReference>
<dbReference type="Gene3D" id="3.40.50.1820">
    <property type="entry name" value="alpha/beta hydrolase"/>
    <property type="match status" value="1"/>
</dbReference>
<protein>
    <submittedName>
        <fullName evidence="3">Alpha/beta fold hydrolase</fullName>
    </submittedName>
</protein>
<feature type="transmembrane region" description="Helical" evidence="1">
    <location>
        <begin position="34"/>
        <end position="56"/>
    </location>
</feature>
<dbReference type="PANTHER" id="PTHR37946">
    <property type="entry name" value="SLL1969 PROTEIN"/>
    <property type="match status" value="1"/>
</dbReference>
<evidence type="ECO:0000313" key="4">
    <source>
        <dbReference type="Proteomes" id="UP001228044"/>
    </source>
</evidence>
<dbReference type="Proteomes" id="UP001228044">
    <property type="component" value="Unassembled WGS sequence"/>
</dbReference>
<gene>
    <name evidence="3" type="ORF">QWJ38_20575</name>
</gene>
<dbReference type="EMBL" id="JAUHHC010000005">
    <property type="protein sequence ID" value="MDN3922695.1"/>
    <property type="molecule type" value="Genomic_DNA"/>
</dbReference>
<evidence type="ECO:0000256" key="1">
    <source>
        <dbReference type="SAM" id="Phobius"/>
    </source>
</evidence>
<feature type="domain" description="AB hydrolase-1" evidence="2">
    <location>
        <begin position="107"/>
        <end position="214"/>
    </location>
</feature>
<dbReference type="PANTHER" id="PTHR37946:SF1">
    <property type="entry name" value="SLL1969 PROTEIN"/>
    <property type="match status" value="1"/>
</dbReference>
<comment type="caution">
    <text evidence="3">The sequence shown here is derived from an EMBL/GenBank/DDBJ whole genome shotgun (WGS) entry which is preliminary data.</text>
</comment>
<keyword evidence="3" id="KW-0378">Hydrolase</keyword>